<name>A0ABU5I5X5_9HYPH</name>
<dbReference type="EMBL" id="JAXLPB010000006">
    <property type="protein sequence ID" value="MDY8110767.1"/>
    <property type="molecule type" value="Genomic_DNA"/>
</dbReference>
<protein>
    <recommendedName>
        <fullName evidence="4">Secreted protein</fullName>
    </recommendedName>
</protein>
<keyword evidence="3" id="KW-1185">Reference proteome</keyword>
<accession>A0ABU5I5X5</accession>
<evidence type="ECO:0000313" key="3">
    <source>
        <dbReference type="Proteomes" id="UP001294412"/>
    </source>
</evidence>
<dbReference type="RefSeq" id="WP_322188636.1">
    <property type="nucleotide sequence ID" value="NZ_JAXLPB010000006.1"/>
</dbReference>
<reference evidence="2 3" key="1">
    <citation type="submission" date="2023-12" db="EMBL/GenBank/DDBJ databases">
        <title>Description of Novel Strain Fulvimarina sp. 2208YS6-2-32 isolated from Uroteuthis (Photololigo) edulis.</title>
        <authorList>
            <person name="Park J.-S."/>
        </authorList>
    </citation>
    <scope>NUCLEOTIDE SEQUENCE [LARGE SCALE GENOMIC DNA]</scope>
    <source>
        <strain evidence="2 3">2208YS6-2-32</strain>
    </source>
</reference>
<gene>
    <name evidence="2" type="ORF">U0C82_16620</name>
</gene>
<proteinExistence type="predicted"/>
<organism evidence="2 3">
    <name type="scientific">Fulvimarina uroteuthidis</name>
    <dbReference type="NCBI Taxonomy" id="3098149"/>
    <lineage>
        <taxon>Bacteria</taxon>
        <taxon>Pseudomonadati</taxon>
        <taxon>Pseudomonadota</taxon>
        <taxon>Alphaproteobacteria</taxon>
        <taxon>Hyphomicrobiales</taxon>
        <taxon>Aurantimonadaceae</taxon>
        <taxon>Fulvimarina</taxon>
    </lineage>
</organism>
<feature type="signal peptide" evidence="1">
    <location>
        <begin position="1"/>
        <end position="25"/>
    </location>
</feature>
<evidence type="ECO:0008006" key="4">
    <source>
        <dbReference type="Google" id="ProtNLM"/>
    </source>
</evidence>
<feature type="chain" id="PRO_5045254153" description="Secreted protein" evidence="1">
    <location>
        <begin position="26"/>
        <end position="174"/>
    </location>
</feature>
<keyword evidence="1" id="KW-0732">Signal</keyword>
<comment type="caution">
    <text evidence="2">The sequence shown here is derived from an EMBL/GenBank/DDBJ whole genome shotgun (WGS) entry which is preliminary data.</text>
</comment>
<dbReference type="Proteomes" id="UP001294412">
    <property type="component" value="Unassembled WGS sequence"/>
</dbReference>
<evidence type="ECO:0000256" key="1">
    <source>
        <dbReference type="SAM" id="SignalP"/>
    </source>
</evidence>
<sequence length="174" mass="18501">MKPGTRQTIAVAVAALGIAPLGALAQSETYFSRYDGGWEGGGSVQIEQLPKPVDVSCDMSGAVEAETEFKLSGNCSAMLVLNRDIGAELTLDPETGEYNGVYTGSGSGPAKLNGKRDGATLDLQVTWNKTIYDDNTARMTIENQDGEAFVMKVIEKIEGEDVVVSDLEFTRKGA</sequence>
<evidence type="ECO:0000313" key="2">
    <source>
        <dbReference type="EMBL" id="MDY8110767.1"/>
    </source>
</evidence>